<dbReference type="RefSeq" id="WP_283426250.1">
    <property type="nucleotide sequence ID" value="NZ_FXTY01000004.1"/>
</dbReference>
<dbReference type="Proteomes" id="UP001157961">
    <property type="component" value="Unassembled WGS sequence"/>
</dbReference>
<proteinExistence type="predicted"/>
<feature type="transmembrane region" description="Helical" evidence="1">
    <location>
        <begin position="98"/>
        <end position="119"/>
    </location>
</feature>
<keyword evidence="1" id="KW-0472">Membrane</keyword>
<feature type="transmembrane region" description="Helical" evidence="1">
    <location>
        <begin position="39"/>
        <end position="60"/>
    </location>
</feature>
<accession>A0ABY1NZS9</accession>
<comment type="caution">
    <text evidence="2">The sequence shown here is derived from an EMBL/GenBank/DDBJ whole genome shotgun (WGS) entry which is preliminary data.</text>
</comment>
<sequence length="237" mass="23852">MGPIHYALLLSLVAGLAIPLGGVLARVEHISNRAVEARFLKSITAFGGGALLSAVALVLVPKGAEVLPVVLAVGLLVAGGVCFALVDAALAKAGGSGALVLAMLLDFLPEAMALGALLVTEATTAKLLLAMMFLQNLPEGFAAFREIWSQGKMPAAKVLLVFVALAGLGPLCALFGFAFLADDPETLGAITIFAAGGILYLVFQDIAPEAHESGAYSPALGAVAGFALGVAGDMVIG</sequence>
<evidence type="ECO:0000313" key="2">
    <source>
        <dbReference type="EMBL" id="SMP22964.1"/>
    </source>
</evidence>
<evidence type="ECO:0000313" key="3">
    <source>
        <dbReference type="Proteomes" id="UP001157961"/>
    </source>
</evidence>
<feature type="transmembrane region" description="Helical" evidence="1">
    <location>
        <begin position="66"/>
        <end position="86"/>
    </location>
</feature>
<feature type="transmembrane region" description="Helical" evidence="1">
    <location>
        <begin position="215"/>
        <end position="236"/>
    </location>
</feature>
<keyword evidence="3" id="KW-1185">Reference proteome</keyword>
<keyword evidence="1" id="KW-0812">Transmembrane</keyword>
<protein>
    <submittedName>
        <fullName evidence="2">Zinc transporter, ZIP family</fullName>
    </submittedName>
</protein>
<feature type="transmembrane region" description="Helical" evidence="1">
    <location>
        <begin position="186"/>
        <end position="203"/>
    </location>
</feature>
<feature type="transmembrane region" description="Helical" evidence="1">
    <location>
        <begin position="156"/>
        <end position="180"/>
    </location>
</feature>
<reference evidence="2 3" key="1">
    <citation type="submission" date="2017-05" db="EMBL/GenBank/DDBJ databases">
        <authorList>
            <person name="Varghese N."/>
            <person name="Submissions S."/>
        </authorList>
    </citation>
    <scope>NUCLEOTIDE SEQUENCE [LARGE SCALE GENOMIC DNA]</scope>
    <source>
        <strain evidence="2 3">DSM 29734</strain>
    </source>
</reference>
<gene>
    <name evidence="2" type="ORF">SAMN06265373_104300</name>
</gene>
<keyword evidence="1" id="KW-1133">Transmembrane helix</keyword>
<evidence type="ECO:0000256" key="1">
    <source>
        <dbReference type="SAM" id="Phobius"/>
    </source>
</evidence>
<organism evidence="2 3">
    <name type="scientific">Shimia sagamensis</name>
    <dbReference type="NCBI Taxonomy" id="1566352"/>
    <lineage>
        <taxon>Bacteria</taxon>
        <taxon>Pseudomonadati</taxon>
        <taxon>Pseudomonadota</taxon>
        <taxon>Alphaproteobacteria</taxon>
        <taxon>Rhodobacterales</taxon>
        <taxon>Roseobacteraceae</taxon>
    </lineage>
</organism>
<name>A0ABY1NZS9_9RHOB</name>
<feature type="transmembrane region" description="Helical" evidence="1">
    <location>
        <begin position="6"/>
        <end position="27"/>
    </location>
</feature>
<dbReference type="EMBL" id="FXTY01000004">
    <property type="protein sequence ID" value="SMP22964.1"/>
    <property type="molecule type" value="Genomic_DNA"/>
</dbReference>